<keyword evidence="13" id="KW-1185">Reference proteome</keyword>
<dbReference type="InterPro" id="IPR011006">
    <property type="entry name" value="CheY-like_superfamily"/>
</dbReference>
<dbReference type="Pfam" id="PF00486">
    <property type="entry name" value="Trans_reg_C"/>
    <property type="match status" value="1"/>
</dbReference>
<dbReference type="FunFam" id="1.10.10.10:FF:000018">
    <property type="entry name" value="DNA-binding response regulator ResD"/>
    <property type="match status" value="1"/>
</dbReference>
<dbReference type="CDD" id="cd00383">
    <property type="entry name" value="trans_reg_C"/>
    <property type="match status" value="1"/>
</dbReference>
<dbReference type="GO" id="GO:0032993">
    <property type="term" value="C:protein-DNA complex"/>
    <property type="evidence" value="ECO:0007669"/>
    <property type="project" value="TreeGrafter"/>
</dbReference>
<feature type="domain" description="Response regulatory" evidence="10">
    <location>
        <begin position="1"/>
        <end position="118"/>
    </location>
</feature>
<evidence type="ECO:0000256" key="1">
    <source>
        <dbReference type="ARBA" id="ARBA00013332"/>
    </source>
</evidence>
<dbReference type="Gene3D" id="3.40.50.2300">
    <property type="match status" value="1"/>
</dbReference>
<evidence type="ECO:0000256" key="5">
    <source>
        <dbReference type="ARBA" id="ARBA00023125"/>
    </source>
</evidence>
<evidence type="ECO:0000256" key="8">
    <source>
        <dbReference type="PROSITE-ProRule" id="PRU00169"/>
    </source>
</evidence>
<feature type="domain" description="OmpR/PhoB-type" evidence="11">
    <location>
        <begin position="126"/>
        <end position="222"/>
    </location>
</feature>
<dbReference type="GO" id="GO:0000976">
    <property type="term" value="F:transcription cis-regulatory region binding"/>
    <property type="evidence" value="ECO:0007669"/>
    <property type="project" value="TreeGrafter"/>
</dbReference>
<gene>
    <name evidence="12" type="primary">phoB</name>
    <name evidence="12" type="ORF">NCTC13093_00822</name>
</gene>
<dbReference type="EMBL" id="UAPV01000001">
    <property type="protein sequence ID" value="SPT69446.1"/>
    <property type="molecule type" value="Genomic_DNA"/>
</dbReference>
<organism evidence="12 13">
    <name type="scientific">Anaerobiospirillum thomasii</name>
    <dbReference type="NCBI Taxonomy" id="179995"/>
    <lineage>
        <taxon>Bacteria</taxon>
        <taxon>Pseudomonadati</taxon>
        <taxon>Pseudomonadota</taxon>
        <taxon>Gammaproteobacteria</taxon>
        <taxon>Aeromonadales</taxon>
        <taxon>Succinivibrionaceae</taxon>
        <taxon>Anaerobiospirillum</taxon>
    </lineage>
</organism>
<evidence type="ECO:0000259" key="10">
    <source>
        <dbReference type="PROSITE" id="PS50110"/>
    </source>
</evidence>
<feature type="modified residue" description="4-aspartylphosphate" evidence="8">
    <location>
        <position position="51"/>
    </location>
</feature>
<evidence type="ECO:0000256" key="9">
    <source>
        <dbReference type="PROSITE-ProRule" id="PRU01091"/>
    </source>
</evidence>
<dbReference type="GO" id="GO:0000156">
    <property type="term" value="F:phosphorelay response regulator activity"/>
    <property type="evidence" value="ECO:0007669"/>
    <property type="project" value="TreeGrafter"/>
</dbReference>
<dbReference type="Gene3D" id="6.10.250.690">
    <property type="match status" value="1"/>
</dbReference>
<dbReference type="PROSITE" id="PS50110">
    <property type="entry name" value="RESPONSE_REGULATORY"/>
    <property type="match status" value="1"/>
</dbReference>
<dbReference type="SMART" id="SM00862">
    <property type="entry name" value="Trans_reg_C"/>
    <property type="match status" value="1"/>
</dbReference>
<evidence type="ECO:0000256" key="3">
    <source>
        <dbReference type="ARBA" id="ARBA00023012"/>
    </source>
</evidence>
<dbReference type="GO" id="GO:0006355">
    <property type="term" value="P:regulation of DNA-templated transcription"/>
    <property type="evidence" value="ECO:0007669"/>
    <property type="project" value="InterPro"/>
</dbReference>
<feature type="DNA-binding region" description="OmpR/PhoB-type" evidence="9">
    <location>
        <begin position="126"/>
        <end position="222"/>
    </location>
</feature>
<evidence type="ECO:0000256" key="2">
    <source>
        <dbReference type="ARBA" id="ARBA00022553"/>
    </source>
</evidence>
<dbReference type="InterPro" id="IPR039420">
    <property type="entry name" value="WalR-like"/>
</dbReference>
<dbReference type="SUPFAM" id="SSF52172">
    <property type="entry name" value="CheY-like"/>
    <property type="match status" value="1"/>
</dbReference>
<dbReference type="PANTHER" id="PTHR48111:SF21">
    <property type="entry name" value="DNA-BINDING DUAL MASTER TRANSCRIPTIONAL REGULATOR RPAA"/>
    <property type="match status" value="1"/>
</dbReference>
<evidence type="ECO:0000256" key="4">
    <source>
        <dbReference type="ARBA" id="ARBA00023015"/>
    </source>
</evidence>
<dbReference type="Proteomes" id="UP000250086">
    <property type="component" value="Unassembled WGS sequence"/>
</dbReference>
<dbReference type="InterPro" id="IPR036388">
    <property type="entry name" value="WH-like_DNA-bd_sf"/>
</dbReference>
<dbReference type="InterPro" id="IPR001867">
    <property type="entry name" value="OmpR/PhoB-type_DNA-bd"/>
</dbReference>
<sequence>MIYCVEDDASIREIEVYTLQSMGFEARGFENATSFFSALDKEQLPDLIVLDVMLPDLDGIEILKRIRKNPKTKDLPIIMATAKDAEIDKIQALDLGADDYLAKPFSMMEMVARAKAVLRRYVREAPQTLQIEGLHIDELSYSVSINNKNLDLTLKEYELLLLLIKHQGRVYSRDQILDQIWGTDYDGESRTVDVHIRTLRSKLGPMDYIIKTVRGVGYKAEL</sequence>
<dbReference type="GO" id="GO:0005829">
    <property type="term" value="C:cytosol"/>
    <property type="evidence" value="ECO:0007669"/>
    <property type="project" value="TreeGrafter"/>
</dbReference>
<evidence type="ECO:0000259" key="11">
    <source>
        <dbReference type="PROSITE" id="PS51755"/>
    </source>
</evidence>
<dbReference type="OrthoDB" id="9802426at2"/>
<keyword evidence="2 8" id="KW-0597">Phosphoprotein</keyword>
<dbReference type="SMART" id="SM00448">
    <property type="entry name" value="REC"/>
    <property type="match status" value="1"/>
</dbReference>
<comment type="function">
    <text evidence="7">This protein is a positive regulator for the phosphate regulon. Transcription of this operon is positively regulated by PhoB and PhoR when phosphate is limited.</text>
</comment>
<dbReference type="PANTHER" id="PTHR48111">
    <property type="entry name" value="REGULATOR OF RPOS"/>
    <property type="match status" value="1"/>
</dbReference>
<keyword evidence="6" id="KW-0804">Transcription</keyword>
<dbReference type="InterPro" id="IPR001789">
    <property type="entry name" value="Sig_transdc_resp-reg_receiver"/>
</dbReference>
<keyword evidence="3" id="KW-0902">Two-component regulatory system</keyword>
<evidence type="ECO:0000313" key="12">
    <source>
        <dbReference type="EMBL" id="SPT69446.1"/>
    </source>
</evidence>
<dbReference type="RefSeq" id="WP_113743620.1">
    <property type="nucleotide sequence ID" value="NZ_UAPU01000007.1"/>
</dbReference>
<dbReference type="SUPFAM" id="SSF46894">
    <property type="entry name" value="C-terminal effector domain of the bipartite response regulators"/>
    <property type="match status" value="1"/>
</dbReference>
<reference evidence="12 13" key="1">
    <citation type="submission" date="2018-06" db="EMBL/GenBank/DDBJ databases">
        <authorList>
            <consortium name="Pathogen Informatics"/>
            <person name="Doyle S."/>
        </authorList>
    </citation>
    <scope>NUCLEOTIDE SEQUENCE [LARGE SCALE GENOMIC DNA]</scope>
    <source>
        <strain evidence="12 13">NCTC13093</strain>
    </source>
</reference>
<evidence type="ECO:0000256" key="6">
    <source>
        <dbReference type="ARBA" id="ARBA00023163"/>
    </source>
</evidence>
<keyword evidence="4" id="KW-0805">Transcription regulation</keyword>
<proteinExistence type="predicted"/>
<protein>
    <recommendedName>
        <fullName evidence="1">Phosphate regulon transcriptional regulatory protein PhoB</fullName>
    </recommendedName>
</protein>
<dbReference type="PROSITE" id="PS51755">
    <property type="entry name" value="OMPR_PHOB"/>
    <property type="match status" value="1"/>
</dbReference>
<evidence type="ECO:0000313" key="13">
    <source>
        <dbReference type="Proteomes" id="UP000250086"/>
    </source>
</evidence>
<keyword evidence="5 9" id="KW-0238">DNA-binding</keyword>
<accession>A0A2X0V8J1</accession>
<dbReference type="Gene3D" id="1.10.10.10">
    <property type="entry name" value="Winged helix-like DNA-binding domain superfamily/Winged helix DNA-binding domain"/>
    <property type="match status" value="1"/>
</dbReference>
<evidence type="ECO:0000256" key="7">
    <source>
        <dbReference type="ARBA" id="ARBA00024735"/>
    </source>
</evidence>
<dbReference type="Pfam" id="PF00072">
    <property type="entry name" value="Response_reg"/>
    <property type="match status" value="1"/>
</dbReference>
<dbReference type="AlphaFoldDB" id="A0A2X0V8J1"/>
<name>A0A2X0V8J1_9GAMM</name>
<dbReference type="InterPro" id="IPR016032">
    <property type="entry name" value="Sig_transdc_resp-reg_C-effctor"/>
</dbReference>